<evidence type="ECO:0000313" key="2">
    <source>
        <dbReference type="Proteomes" id="UP000275267"/>
    </source>
</evidence>
<proteinExistence type="predicted"/>
<evidence type="ECO:0000313" key="1">
    <source>
        <dbReference type="EMBL" id="RLM61773.1"/>
    </source>
</evidence>
<keyword evidence="2" id="KW-1185">Reference proteome</keyword>
<organism evidence="1 2">
    <name type="scientific">Panicum miliaceum</name>
    <name type="common">Proso millet</name>
    <name type="synonym">Broomcorn millet</name>
    <dbReference type="NCBI Taxonomy" id="4540"/>
    <lineage>
        <taxon>Eukaryota</taxon>
        <taxon>Viridiplantae</taxon>
        <taxon>Streptophyta</taxon>
        <taxon>Embryophyta</taxon>
        <taxon>Tracheophyta</taxon>
        <taxon>Spermatophyta</taxon>
        <taxon>Magnoliopsida</taxon>
        <taxon>Liliopsida</taxon>
        <taxon>Poales</taxon>
        <taxon>Poaceae</taxon>
        <taxon>PACMAD clade</taxon>
        <taxon>Panicoideae</taxon>
        <taxon>Panicodae</taxon>
        <taxon>Paniceae</taxon>
        <taxon>Panicinae</taxon>
        <taxon>Panicum</taxon>
        <taxon>Panicum sect. Panicum</taxon>
    </lineage>
</organism>
<dbReference type="OrthoDB" id="679693at2759"/>
<dbReference type="EMBL" id="PQIB02000016">
    <property type="protein sequence ID" value="RLM61773.1"/>
    <property type="molecule type" value="Genomic_DNA"/>
</dbReference>
<gene>
    <name evidence="1" type="ORF">C2845_PM14G02720</name>
</gene>
<sequence>MAAGGVEDRCLAEREQHQQLAFLQWDVRLRRRLGNARVKDLVCPAASSLRSLGKVPTQPRISEQWLRTIFRVCSECSMHVGSEFWGNDCGAEIDGSVRDVSGDESFMDGGGRKSKMAIGAGKVAVIHGDGDDPFNGCTPHDARASSFSCSKDNLWWPSLYECAINCPCMVNCN</sequence>
<protein>
    <submittedName>
        <fullName evidence="1">Uncharacterized protein</fullName>
    </submittedName>
</protein>
<reference evidence="2" key="1">
    <citation type="journal article" date="2019" name="Nat. Commun.">
        <title>The genome of broomcorn millet.</title>
        <authorList>
            <person name="Zou C."/>
            <person name="Miki D."/>
            <person name="Li D."/>
            <person name="Tang Q."/>
            <person name="Xiao L."/>
            <person name="Rajput S."/>
            <person name="Deng P."/>
            <person name="Jia W."/>
            <person name="Huang R."/>
            <person name="Zhang M."/>
            <person name="Sun Y."/>
            <person name="Hu J."/>
            <person name="Fu X."/>
            <person name="Schnable P.S."/>
            <person name="Li F."/>
            <person name="Zhang H."/>
            <person name="Feng B."/>
            <person name="Zhu X."/>
            <person name="Liu R."/>
            <person name="Schnable J.C."/>
            <person name="Zhu J.-K."/>
            <person name="Zhang H."/>
        </authorList>
    </citation>
    <scope>NUCLEOTIDE SEQUENCE [LARGE SCALE GENOMIC DNA]</scope>
</reference>
<dbReference type="Proteomes" id="UP000275267">
    <property type="component" value="Unassembled WGS sequence"/>
</dbReference>
<accession>A0A3L6PPK1</accession>
<name>A0A3L6PPK1_PANMI</name>
<comment type="caution">
    <text evidence="1">The sequence shown here is derived from an EMBL/GenBank/DDBJ whole genome shotgun (WGS) entry which is preliminary data.</text>
</comment>
<dbReference type="AlphaFoldDB" id="A0A3L6PPK1"/>